<evidence type="ECO:0000313" key="2">
    <source>
        <dbReference type="Proteomes" id="UP000018144"/>
    </source>
</evidence>
<dbReference type="AlphaFoldDB" id="U4KYK9"/>
<accession>U4KYK9</accession>
<organism evidence="1 2">
    <name type="scientific">Pyronema omphalodes (strain CBS 100304)</name>
    <name type="common">Pyronema confluens</name>
    <dbReference type="NCBI Taxonomy" id="1076935"/>
    <lineage>
        <taxon>Eukaryota</taxon>
        <taxon>Fungi</taxon>
        <taxon>Dikarya</taxon>
        <taxon>Ascomycota</taxon>
        <taxon>Pezizomycotina</taxon>
        <taxon>Pezizomycetes</taxon>
        <taxon>Pezizales</taxon>
        <taxon>Pyronemataceae</taxon>
        <taxon>Pyronema</taxon>
    </lineage>
</organism>
<name>U4KYK9_PYROM</name>
<sequence length="47" mass="5404">MISIRVLPTAFTCKLHILRQLLHFPQDIMHMTLGARGFSPRDTRAVL</sequence>
<dbReference type="Proteomes" id="UP000018144">
    <property type="component" value="Unassembled WGS sequence"/>
</dbReference>
<reference evidence="1 2" key="1">
    <citation type="journal article" date="2013" name="PLoS Genet.">
        <title>The genome and development-dependent transcriptomes of Pyronema confluens: a window into fungal evolution.</title>
        <authorList>
            <person name="Traeger S."/>
            <person name="Altegoer F."/>
            <person name="Freitag M."/>
            <person name="Gabaldon T."/>
            <person name="Kempken F."/>
            <person name="Kumar A."/>
            <person name="Marcet-Houben M."/>
            <person name="Poggeler S."/>
            <person name="Stajich J.E."/>
            <person name="Nowrousian M."/>
        </authorList>
    </citation>
    <scope>NUCLEOTIDE SEQUENCE [LARGE SCALE GENOMIC DNA]</scope>
    <source>
        <strain evidence="2">CBS 100304</strain>
        <tissue evidence="1">Vegetative mycelium</tissue>
    </source>
</reference>
<protein>
    <submittedName>
        <fullName evidence="1">Uncharacterized protein</fullName>
    </submittedName>
</protein>
<keyword evidence="2" id="KW-1185">Reference proteome</keyword>
<dbReference type="EMBL" id="HF935349">
    <property type="protein sequence ID" value="CCX07342.1"/>
    <property type="molecule type" value="Genomic_DNA"/>
</dbReference>
<proteinExistence type="predicted"/>
<gene>
    <name evidence="1" type="ORF">PCON_06931</name>
</gene>
<evidence type="ECO:0000313" key="1">
    <source>
        <dbReference type="EMBL" id="CCX07342.1"/>
    </source>
</evidence>